<reference evidence="1" key="1">
    <citation type="submission" date="2018-10" db="EMBL/GenBank/DDBJ databases">
        <title>Hidden diversity of soil giant viruses.</title>
        <authorList>
            <person name="Schulz F."/>
            <person name="Alteio L."/>
            <person name="Goudeau D."/>
            <person name="Ryan E.M."/>
            <person name="Malmstrom R.R."/>
            <person name="Blanchard J."/>
            <person name="Woyke T."/>
        </authorList>
    </citation>
    <scope>NUCLEOTIDE SEQUENCE</scope>
    <source>
        <strain evidence="1">SAV1</strain>
    </source>
</reference>
<protein>
    <submittedName>
        <fullName evidence="1">Uncharacterized protein</fullName>
    </submittedName>
</protein>
<evidence type="ECO:0000313" key="1">
    <source>
        <dbReference type="EMBL" id="AYV85363.1"/>
    </source>
</evidence>
<sequence>MNKARRPHFLDSRAIIICSDTSQWYVYDGELAELGTKISNMGDNFNEYIQKIFTSSIYTHGDVYEFYNTHINVAILIYSKEVPTQKAGNDTMYHNKYLKYKNKYLSLKTSKNQ</sequence>
<organism evidence="1">
    <name type="scientific">Satyrvirus sp</name>
    <dbReference type="NCBI Taxonomy" id="2487771"/>
    <lineage>
        <taxon>Viruses</taxon>
        <taxon>Varidnaviria</taxon>
        <taxon>Bamfordvirae</taxon>
        <taxon>Nucleocytoviricota</taxon>
        <taxon>Megaviricetes</taxon>
        <taxon>Imitervirales</taxon>
        <taxon>Mimiviridae</taxon>
        <taxon>Megamimivirinae</taxon>
    </lineage>
</organism>
<name>A0A3G5AHL3_9VIRU</name>
<gene>
    <name evidence="1" type="ORF">Satyrvirus12_17</name>
</gene>
<accession>A0A3G5AHL3</accession>
<dbReference type="EMBL" id="MK072448">
    <property type="protein sequence ID" value="AYV85363.1"/>
    <property type="molecule type" value="Genomic_DNA"/>
</dbReference>
<proteinExistence type="predicted"/>